<evidence type="ECO:0000259" key="11">
    <source>
        <dbReference type="SMART" id="SM00768"/>
    </source>
</evidence>
<dbReference type="Gene3D" id="3.20.20.80">
    <property type="entry name" value="Glycosidases"/>
    <property type="match status" value="1"/>
</dbReference>
<keyword evidence="5 9" id="KW-0378">Hydrolase</keyword>
<evidence type="ECO:0000256" key="10">
    <source>
        <dbReference type="SAM" id="Phobius"/>
    </source>
</evidence>
<evidence type="ECO:0000256" key="8">
    <source>
        <dbReference type="RuleBase" id="RU004335"/>
    </source>
</evidence>
<gene>
    <name evidence="12" type="ORF">V6N11_057200</name>
</gene>
<organism evidence="12 13">
    <name type="scientific">Hibiscus sabdariffa</name>
    <name type="common">roselle</name>
    <dbReference type="NCBI Taxonomy" id="183260"/>
    <lineage>
        <taxon>Eukaryota</taxon>
        <taxon>Viridiplantae</taxon>
        <taxon>Streptophyta</taxon>
        <taxon>Embryophyta</taxon>
        <taxon>Tracheophyta</taxon>
        <taxon>Spermatophyta</taxon>
        <taxon>Magnoliopsida</taxon>
        <taxon>eudicotyledons</taxon>
        <taxon>Gunneridae</taxon>
        <taxon>Pentapetalae</taxon>
        <taxon>rosids</taxon>
        <taxon>malvids</taxon>
        <taxon>Malvales</taxon>
        <taxon>Malvaceae</taxon>
        <taxon>Malvoideae</taxon>
        <taxon>Hibiscus</taxon>
    </lineage>
</organism>
<keyword evidence="10" id="KW-0472">Membrane</keyword>
<dbReference type="Pfam" id="PF00332">
    <property type="entry name" value="Glyco_hydro_17"/>
    <property type="match status" value="1"/>
</dbReference>
<keyword evidence="6" id="KW-1015">Disulfide bond</keyword>
<evidence type="ECO:0000313" key="13">
    <source>
        <dbReference type="Proteomes" id="UP001396334"/>
    </source>
</evidence>
<keyword evidence="10" id="KW-0812">Transmembrane</keyword>
<sequence length="583" mass="64236">MVADNLPSPADVANFIVTKTIFDSVKIFDTNPTVLQAFANTNITMTVTVPNSEIPNLSNGGAAAWVNTNIRPFHPQTKIKYISVGNEVSLLNDPALSSVVVPAMRALTDALREAGPQFQDIKVTTAQAFNMFEGDTVPSLTRFRTDQKSYFEPLLQYLRETKTPLMVNPYPYFAVSAMETNVDFFIFRKTLGLFDGNSGKVYSNALDVLLDKTYSAMLAAGFGDVDIVMSETGWPSAGDPGNAIATIDNAASYNRHLIRKIDSGIGTPLMPNRKFEAYIFGLFNENQKPGALFERNWGLFQPDFTPVYVSGALRDGPPPKLDNPDFTVIPRTNFCVPKPGVPDDQLQKNLDYACSQGADCSPIQPGAVCADPATVSSHAKYAMDSYFRTKGVDSACDFPAPARSPPLIRVMATAAIFEGSDEKDKCKLEIAFIQETKEEAISEEEISSMWYDVEFGSQVSLWYDEFEFRPPLRVREKVVRVVCLLYVLVALVNVLAPCSISEIRVVVIIRGLVTMKQAVDAFIEAGWVGVSDSVLETNSRVVLFFGSIHLFDLGSGGICLDLDRAALSVSLIFVMWKERITQW</sequence>
<comment type="caution">
    <text evidence="12">The sequence shown here is derived from an EMBL/GenBank/DDBJ whole genome shotgun (WGS) entry which is preliminary data.</text>
</comment>
<evidence type="ECO:0000313" key="12">
    <source>
        <dbReference type="EMBL" id="KAK8976600.1"/>
    </source>
</evidence>
<comment type="catalytic activity">
    <reaction evidence="1">
        <text>Hydrolysis of (1-&gt;3)-beta-D-glucosidic linkages in (1-&gt;3)-beta-D-glucans.</text>
        <dbReference type="EC" id="3.2.1.39"/>
    </reaction>
</comment>
<reference evidence="12 13" key="1">
    <citation type="journal article" date="2024" name="G3 (Bethesda)">
        <title>Genome assembly of Hibiscus sabdariffa L. provides insights into metabolisms of medicinal natural products.</title>
        <authorList>
            <person name="Kim T."/>
        </authorList>
    </citation>
    <scope>NUCLEOTIDE SEQUENCE [LARGE SCALE GENOMIC DNA]</scope>
    <source>
        <strain evidence="12">TK-2024</strain>
        <tissue evidence="12">Old leaves</tissue>
    </source>
</reference>
<feature type="transmembrane region" description="Helical" evidence="10">
    <location>
        <begin position="478"/>
        <end position="496"/>
    </location>
</feature>
<name>A0ABR2NK90_9ROSI</name>
<evidence type="ECO:0000256" key="2">
    <source>
        <dbReference type="ARBA" id="ARBA00008773"/>
    </source>
</evidence>
<dbReference type="SUPFAM" id="SSF51445">
    <property type="entry name" value="(Trans)glycosidases"/>
    <property type="match status" value="1"/>
</dbReference>
<dbReference type="Gene3D" id="1.20.58.1040">
    <property type="match status" value="1"/>
</dbReference>
<feature type="domain" description="X8" evidence="11">
    <location>
        <begin position="333"/>
        <end position="428"/>
    </location>
</feature>
<evidence type="ECO:0000256" key="7">
    <source>
        <dbReference type="ARBA" id="ARBA00023295"/>
    </source>
</evidence>
<dbReference type="EMBL" id="JBBPBN010000127">
    <property type="protein sequence ID" value="KAK8976600.1"/>
    <property type="molecule type" value="Genomic_DNA"/>
</dbReference>
<dbReference type="InterPro" id="IPR017853">
    <property type="entry name" value="GH"/>
</dbReference>
<evidence type="ECO:0000256" key="1">
    <source>
        <dbReference type="ARBA" id="ARBA00000382"/>
    </source>
</evidence>
<dbReference type="InterPro" id="IPR044965">
    <property type="entry name" value="Glyco_hydro_17_plant"/>
</dbReference>
<dbReference type="EC" id="3.2.1.39" evidence="3"/>
<protein>
    <recommendedName>
        <fullName evidence="3">glucan endo-1,3-beta-D-glucosidase</fullName>
        <ecNumber evidence="3">3.2.1.39</ecNumber>
    </recommendedName>
</protein>
<dbReference type="PANTHER" id="PTHR32227">
    <property type="entry name" value="GLUCAN ENDO-1,3-BETA-GLUCOSIDASE BG1-RELATED-RELATED"/>
    <property type="match status" value="1"/>
</dbReference>
<evidence type="ECO:0000256" key="6">
    <source>
        <dbReference type="ARBA" id="ARBA00023157"/>
    </source>
</evidence>
<dbReference type="SMART" id="SM00768">
    <property type="entry name" value="X8"/>
    <property type="match status" value="1"/>
</dbReference>
<keyword evidence="13" id="KW-1185">Reference proteome</keyword>
<dbReference type="InterPro" id="IPR012946">
    <property type="entry name" value="X8"/>
</dbReference>
<dbReference type="Proteomes" id="UP001396334">
    <property type="component" value="Unassembled WGS sequence"/>
</dbReference>
<accession>A0ABR2NK90</accession>
<evidence type="ECO:0000256" key="9">
    <source>
        <dbReference type="RuleBase" id="RU004336"/>
    </source>
</evidence>
<evidence type="ECO:0000256" key="5">
    <source>
        <dbReference type="ARBA" id="ARBA00022801"/>
    </source>
</evidence>
<keyword evidence="7 9" id="KW-0326">Glycosidase</keyword>
<dbReference type="InterPro" id="IPR000490">
    <property type="entry name" value="Glyco_hydro_17"/>
</dbReference>
<dbReference type="PROSITE" id="PS00587">
    <property type="entry name" value="GLYCOSYL_HYDROL_F17"/>
    <property type="match status" value="1"/>
</dbReference>
<comment type="similarity">
    <text evidence="2 8">Belongs to the glycosyl hydrolase 17 family.</text>
</comment>
<dbReference type="Pfam" id="PF07983">
    <property type="entry name" value="X8"/>
    <property type="match status" value="1"/>
</dbReference>
<proteinExistence type="inferred from homology"/>
<keyword evidence="10" id="KW-1133">Transmembrane helix</keyword>
<keyword evidence="4" id="KW-0732">Signal</keyword>
<evidence type="ECO:0000256" key="4">
    <source>
        <dbReference type="ARBA" id="ARBA00022729"/>
    </source>
</evidence>
<evidence type="ECO:0000256" key="3">
    <source>
        <dbReference type="ARBA" id="ARBA00012780"/>
    </source>
</evidence>